<dbReference type="GO" id="GO:0050661">
    <property type="term" value="F:NADP binding"/>
    <property type="evidence" value="ECO:0007669"/>
    <property type="project" value="InterPro"/>
</dbReference>
<evidence type="ECO:0000256" key="3">
    <source>
        <dbReference type="ARBA" id="ARBA00022643"/>
    </source>
</evidence>
<dbReference type="SUPFAM" id="SSF51395">
    <property type="entry name" value="FMN-linked oxidoreductases"/>
    <property type="match status" value="1"/>
</dbReference>
<dbReference type="RefSeq" id="WP_077589927.1">
    <property type="nucleotide sequence ID" value="NZ_CP019640.1"/>
</dbReference>
<dbReference type="GO" id="GO:0003959">
    <property type="term" value="F:NADPH dehydrogenase activity"/>
    <property type="evidence" value="ECO:0007669"/>
    <property type="project" value="InterPro"/>
</dbReference>
<reference evidence="7 8" key="1">
    <citation type="submission" date="2017-02" db="EMBL/GenBank/DDBJ databases">
        <title>The complete genomic sequence of a novel cold adapted crude oil-degrading bacterium Planococcus qaidamina Y42.</title>
        <authorList>
            <person name="Yang R."/>
        </authorList>
    </citation>
    <scope>NUCLEOTIDE SEQUENCE [LARGE SCALE GENOMIC DNA]</scope>
    <source>
        <strain evidence="7 8">Y42</strain>
    </source>
</reference>
<evidence type="ECO:0000259" key="6">
    <source>
        <dbReference type="Pfam" id="PF00724"/>
    </source>
</evidence>
<gene>
    <name evidence="7" type="ORF">B0X71_13620</name>
</gene>
<dbReference type="KEGG" id="pmar:B0X71_13620"/>
<keyword evidence="2" id="KW-0285">Flavoprotein</keyword>
<keyword evidence="4" id="KW-0521">NADP</keyword>
<sequence length="330" mass="35900">MSLLNHPINIGSIELANRLIAAPMQQYRGSAEGYATDYHAGHYSRFAAGGLGLVIIESTSIAESGRLFQNDIGIFSDRHISPLKNVTEAVHKHGVPVFIQLCHGGRKASPDNQGEMLAPSALPYNEDYGTPNEMTQEEIREVVEQFRQAAGRSVEAGFDGIELHAAHGYLLHQFLSPLSNKREDAYGGSFENRLRILKEVLQAVRKQVGEEYPVQIRFSATDYVDGGLTPDDIGGAVNALEPFGVDAIHVSTGGLLPVKPSDVGPGYQVPHAATIKGYTEVPVIAVGLIHTQELAEEVVKSRRADCIAIGRPLLEDPDFVKNWLFSNPVK</sequence>
<evidence type="ECO:0000256" key="1">
    <source>
        <dbReference type="ARBA" id="ARBA00001917"/>
    </source>
</evidence>
<evidence type="ECO:0000256" key="4">
    <source>
        <dbReference type="ARBA" id="ARBA00022857"/>
    </source>
</evidence>
<proteinExistence type="predicted"/>
<protein>
    <submittedName>
        <fullName evidence="7">NADH:flavin oxidoreductase</fullName>
    </submittedName>
</protein>
<evidence type="ECO:0000313" key="8">
    <source>
        <dbReference type="Proteomes" id="UP000188184"/>
    </source>
</evidence>
<dbReference type="InterPro" id="IPR013785">
    <property type="entry name" value="Aldolase_TIM"/>
</dbReference>
<dbReference type="EMBL" id="CP019640">
    <property type="protein sequence ID" value="AQQ54034.1"/>
    <property type="molecule type" value="Genomic_DNA"/>
</dbReference>
<evidence type="ECO:0000256" key="2">
    <source>
        <dbReference type="ARBA" id="ARBA00022630"/>
    </source>
</evidence>
<dbReference type="Pfam" id="PF00724">
    <property type="entry name" value="Oxidored_FMN"/>
    <property type="match status" value="1"/>
</dbReference>
<dbReference type="InterPro" id="IPR044152">
    <property type="entry name" value="YqjM-like"/>
</dbReference>
<dbReference type="OrthoDB" id="9772736at2"/>
<keyword evidence="8" id="KW-1185">Reference proteome</keyword>
<accession>A0A1Q2L0Y3</accession>
<keyword evidence="3" id="KW-0288">FMN</keyword>
<dbReference type="InterPro" id="IPR001155">
    <property type="entry name" value="OxRdtase_FMN_N"/>
</dbReference>
<name>A0A1Q2L0Y3_9BACL</name>
<dbReference type="AlphaFoldDB" id="A0A1Q2L0Y3"/>
<organism evidence="7 8">
    <name type="scientific">Planococcus lenghuensis</name>
    <dbReference type="NCBI Taxonomy" id="2213202"/>
    <lineage>
        <taxon>Bacteria</taxon>
        <taxon>Bacillati</taxon>
        <taxon>Bacillota</taxon>
        <taxon>Bacilli</taxon>
        <taxon>Bacillales</taxon>
        <taxon>Caryophanaceae</taxon>
        <taxon>Planococcus</taxon>
    </lineage>
</organism>
<dbReference type="PANTHER" id="PTHR43303:SF4">
    <property type="entry name" value="NADPH DEHYDROGENASE C23G7.10C-RELATED"/>
    <property type="match status" value="1"/>
</dbReference>
<dbReference type="PANTHER" id="PTHR43303">
    <property type="entry name" value="NADPH DEHYDROGENASE C23G7.10C-RELATED"/>
    <property type="match status" value="1"/>
</dbReference>
<keyword evidence="5" id="KW-0560">Oxidoreductase</keyword>
<dbReference type="Gene3D" id="3.20.20.70">
    <property type="entry name" value="Aldolase class I"/>
    <property type="match status" value="1"/>
</dbReference>
<dbReference type="GO" id="GO:0010181">
    <property type="term" value="F:FMN binding"/>
    <property type="evidence" value="ECO:0007669"/>
    <property type="project" value="InterPro"/>
</dbReference>
<evidence type="ECO:0000313" key="7">
    <source>
        <dbReference type="EMBL" id="AQQ54034.1"/>
    </source>
</evidence>
<comment type="cofactor">
    <cofactor evidence="1">
        <name>FMN</name>
        <dbReference type="ChEBI" id="CHEBI:58210"/>
    </cofactor>
</comment>
<evidence type="ECO:0000256" key="5">
    <source>
        <dbReference type="ARBA" id="ARBA00023002"/>
    </source>
</evidence>
<dbReference type="Proteomes" id="UP000188184">
    <property type="component" value="Chromosome"/>
</dbReference>
<feature type="domain" description="NADH:flavin oxidoreductase/NADH oxidase N-terminal" evidence="6">
    <location>
        <begin position="6"/>
        <end position="321"/>
    </location>
</feature>